<dbReference type="PROSITE" id="PS50011">
    <property type="entry name" value="PROTEIN_KINASE_DOM"/>
    <property type="match status" value="1"/>
</dbReference>
<dbReference type="AlphaFoldDB" id="A0A9J7LPN1"/>
<dbReference type="PANTHER" id="PTHR26392">
    <property type="entry name" value="MITOGEN-ACTIVATED PROTEIN KINASE KINASE KINASE 7-RELATED"/>
    <property type="match status" value="1"/>
</dbReference>
<keyword evidence="2" id="KW-1185">Reference proteome</keyword>
<proteinExistence type="predicted"/>
<dbReference type="Proteomes" id="UP000001554">
    <property type="component" value="Chromosome 1"/>
</dbReference>
<sequence>MLPKFGQNILPAMRGVCAGLQYLHSKQLVSFVLSQDTVLVVEGEKNSGEDRFKLAHVGEPRLLHLSPDDSSGPAGQYVYLPPEVLRGDVVYDSRSDMYALGLMMWEVWCEQKVFGDAAETVTLQSFIDTNLQLETSQHHKHTTVEDGAGETWRTVMQGCLLPPDNRTLTPSDAIKKLEDINWR</sequence>
<dbReference type="Pfam" id="PF00069">
    <property type="entry name" value="Pkinase"/>
    <property type="match status" value="1"/>
</dbReference>
<organism evidence="2 3">
    <name type="scientific">Branchiostoma floridae</name>
    <name type="common">Florida lancelet</name>
    <name type="synonym">Amphioxus</name>
    <dbReference type="NCBI Taxonomy" id="7739"/>
    <lineage>
        <taxon>Eukaryota</taxon>
        <taxon>Metazoa</taxon>
        <taxon>Chordata</taxon>
        <taxon>Cephalochordata</taxon>
        <taxon>Leptocardii</taxon>
        <taxon>Amphioxiformes</taxon>
        <taxon>Branchiostomatidae</taxon>
        <taxon>Branchiostoma</taxon>
    </lineage>
</organism>
<keyword evidence="3" id="KW-0808">Transferase</keyword>
<dbReference type="GO" id="GO:0005524">
    <property type="term" value="F:ATP binding"/>
    <property type="evidence" value="ECO:0007669"/>
    <property type="project" value="InterPro"/>
</dbReference>
<dbReference type="KEGG" id="bfo:118422828"/>
<evidence type="ECO:0000259" key="1">
    <source>
        <dbReference type="PROSITE" id="PS50011"/>
    </source>
</evidence>
<evidence type="ECO:0000313" key="3">
    <source>
        <dbReference type="RefSeq" id="XP_035686502.1"/>
    </source>
</evidence>
<reference evidence="3" key="2">
    <citation type="submission" date="2025-08" db="UniProtKB">
        <authorList>
            <consortium name="RefSeq"/>
        </authorList>
    </citation>
    <scope>IDENTIFICATION</scope>
    <source>
        <strain evidence="3">S238N-H82</strain>
        <tissue evidence="3">Testes</tissue>
    </source>
</reference>
<reference evidence="2" key="1">
    <citation type="journal article" date="2020" name="Nat. Ecol. Evol.">
        <title>Deeply conserved synteny resolves early events in vertebrate evolution.</title>
        <authorList>
            <person name="Simakov O."/>
            <person name="Marletaz F."/>
            <person name="Yue J.X."/>
            <person name="O'Connell B."/>
            <person name="Jenkins J."/>
            <person name="Brandt A."/>
            <person name="Calef R."/>
            <person name="Tung C.H."/>
            <person name="Huang T.K."/>
            <person name="Schmutz J."/>
            <person name="Satoh N."/>
            <person name="Yu J.K."/>
            <person name="Putnam N.H."/>
            <person name="Green R.E."/>
            <person name="Rokhsar D.S."/>
        </authorList>
    </citation>
    <scope>NUCLEOTIDE SEQUENCE [LARGE SCALE GENOMIC DNA]</scope>
    <source>
        <strain evidence="2">S238N-H82</strain>
    </source>
</reference>
<keyword evidence="3" id="KW-0418">Kinase</keyword>
<accession>A0A9J7LPN1</accession>
<feature type="domain" description="Protein kinase" evidence="1">
    <location>
        <begin position="1"/>
        <end position="183"/>
    </location>
</feature>
<dbReference type="GO" id="GO:0004672">
    <property type="term" value="F:protein kinase activity"/>
    <property type="evidence" value="ECO:0007669"/>
    <property type="project" value="InterPro"/>
</dbReference>
<protein>
    <submittedName>
        <fullName evidence="3">Probable serine/threonine-protein kinase nek3</fullName>
    </submittedName>
</protein>
<gene>
    <name evidence="3" type="primary">LOC118422828</name>
</gene>
<dbReference type="GeneID" id="118422828"/>
<dbReference type="Gene3D" id="1.10.510.10">
    <property type="entry name" value="Transferase(Phosphotransferase) domain 1"/>
    <property type="match status" value="1"/>
</dbReference>
<dbReference type="InterPro" id="IPR011009">
    <property type="entry name" value="Kinase-like_dom_sf"/>
</dbReference>
<dbReference type="SUPFAM" id="SSF56112">
    <property type="entry name" value="Protein kinase-like (PK-like)"/>
    <property type="match status" value="1"/>
</dbReference>
<dbReference type="OrthoDB" id="4062651at2759"/>
<name>A0A9J7LPN1_BRAFL</name>
<evidence type="ECO:0000313" key="2">
    <source>
        <dbReference type="Proteomes" id="UP000001554"/>
    </source>
</evidence>
<dbReference type="InterPro" id="IPR000719">
    <property type="entry name" value="Prot_kinase_dom"/>
</dbReference>
<dbReference type="RefSeq" id="XP_035686502.1">
    <property type="nucleotide sequence ID" value="XM_035830609.1"/>
</dbReference>
<dbReference type="PANTHER" id="PTHR26392:SF92">
    <property type="entry name" value="PROTEIN KINASE DOMAIN-CONTAINING PROTEIN"/>
    <property type="match status" value="1"/>
</dbReference>